<keyword evidence="2" id="KW-0732">Signal</keyword>
<dbReference type="GO" id="GO:0019867">
    <property type="term" value="C:outer membrane"/>
    <property type="evidence" value="ECO:0007669"/>
    <property type="project" value="InterPro"/>
</dbReference>
<organism evidence="3 4">
    <name type="scientific">Pseudooceanicola lipolyticus</name>
    <dbReference type="NCBI Taxonomy" id="2029104"/>
    <lineage>
        <taxon>Bacteria</taxon>
        <taxon>Pseudomonadati</taxon>
        <taxon>Pseudomonadota</taxon>
        <taxon>Alphaproteobacteria</taxon>
        <taxon>Rhodobacterales</taxon>
        <taxon>Paracoccaceae</taxon>
        <taxon>Pseudooceanicola</taxon>
    </lineage>
</organism>
<feature type="signal peptide" evidence="2">
    <location>
        <begin position="1"/>
        <end position="24"/>
    </location>
</feature>
<dbReference type="AlphaFoldDB" id="A0A2M8J479"/>
<sequence length="219" mass="22664">MKVMKLRTLALTLSALAIAPPAVADDSKIGWYLQLGPAGVAFSEGASISAGGSTIPGASTTLSDNVTLGFGLGYRFTEDFSVIAIGGIPPTTTIKGTGPLNGVTVGKVTYGPLIVAANYHIPTKGKFQPFIGAGINYTMVFDTKDSGISNLKADSAFGGVLRLGFDYMVDDSNGFFFSANKVFVNTKATGNAVALGGAPVDAKIDLDPLILHAGWVHRF</sequence>
<reference evidence="3 4" key="1">
    <citation type="journal article" date="2018" name="Int. J. Syst. Evol. Microbiol.">
        <title>Pseudooceanicola lipolyticus sp. nov., a marine alphaproteobacterium, reclassification of Oceanicola flagellatus as Pseudooceanicola flagellatus comb. nov. and emended description of the genus Pseudooceanicola.</title>
        <authorList>
            <person name="Huang M.-M."/>
            <person name="Guo L.-L."/>
            <person name="Wu Y.-H."/>
            <person name="Lai Q.-L."/>
            <person name="Shao Z.-Z."/>
            <person name="Wang C.-S."/>
            <person name="Wu M."/>
            <person name="Xu X.-W."/>
        </authorList>
    </citation>
    <scope>NUCLEOTIDE SEQUENCE [LARGE SCALE GENOMIC DNA]</scope>
    <source>
        <strain evidence="3 4">157</strain>
    </source>
</reference>
<dbReference type="InterPro" id="IPR011250">
    <property type="entry name" value="OMP/PagP_B-barrel"/>
</dbReference>
<comment type="similarity">
    <text evidence="1">Belongs to the OmpW/AlkL family.</text>
</comment>
<comment type="caution">
    <text evidence="3">The sequence shown here is derived from an EMBL/GenBank/DDBJ whole genome shotgun (WGS) entry which is preliminary data.</text>
</comment>
<keyword evidence="4" id="KW-1185">Reference proteome</keyword>
<dbReference type="GO" id="GO:0055085">
    <property type="term" value="P:transmembrane transport"/>
    <property type="evidence" value="ECO:0007669"/>
    <property type="project" value="TreeGrafter"/>
</dbReference>
<feature type="chain" id="PRO_5014637339" evidence="2">
    <location>
        <begin position="25"/>
        <end position="219"/>
    </location>
</feature>
<name>A0A2M8J479_9RHOB</name>
<dbReference type="Proteomes" id="UP000231553">
    <property type="component" value="Unassembled WGS sequence"/>
</dbReference>
<accession>A0A2M8J479</accession>
<dbReference type="PANTHER" id="PTHR36920">
    <property type="match status" value="1"/>
</dbReference>
<dbReference type="EMBL" id="PGTB01000012">
    <property type="protein sequence ID" value="PJE37582.1"/>
    <property type="molecule type" value="Genomic_DNA"/>
</dbReference>
<dbReference type="SUPFAM" id="SSF56925">
    <property type="entry name" value="OMPA-like"/>
    <property type="match status" value="1"/>
</dbReference>
<dbReference type="InterPro" id="IPR005618">
    <property type="entry name" value="OMPW"/>
</dbReference>
<evidence type="ECO:0000256" key="2">
    <source>
        <dbReference type="SAM" id="SignalP"/>
    </source>
</evidence>
<dbReference type="OrthoDB" id="9807574at2"/>
<protein>
    <submittedName>
        <fullName evidence="3">OmpW family protein</fullName>
    </submittedName>
</protein>
<dbReference type="Gene3D" id="2.40.160.20">
    <property type="match status" value="1"/>
</dbReference>
<proteinExistence type="inferred from homology"/>
<dbReference type="PANTHER" id="PTHR36920:SF1">
    <property type="entry name" value="OUTER MEMBRANE PROTEIN W"/>
    <property type="match status" value="1"/>
</dbReference>
<evidence type="ECO:0000256" key="1">
    <source>
        <dbReference type="ARBA" id="ARBA00009330"/>
    </source>
</evidence>
<gene>
    <name evidence="3" type="ORF">CVM52_06190</name>
</gene>
<evidence type="ECO:0000313" key="3">
    <source>
        <dbReference type="EMBL" id="PJE37582.1"/>
    </source>
</evidence>
<evidence type="ECO:0000313" key="4">
    <source>
        <dbReference type="Proteomes" id="UP000231553"/>
    </source>
</evidence>
<dbReference type="Pfam" id="PF03922">
    <property type="entry name" value="OmpW"/>
    <property type="match status" value="1"/>
</dbReference>